<dbReference type="Proteomes" id="UP000316714">
    <property type="component" value="Unassembled WGS sequence"/>
</dbReference>
<dbReference type="EMBL" id="SIHJ01000001">
    <property type="protein sequence ID" value="TWT36154.1"/>
    <property type="molecule type" value="Genomic_DNA"/>
</dbReference>
<reference evidence="2 3" key="1">
    <citation type="submission" date="2019-02" db="EMBL/GenBank/DDBJ databases">
        <title>Deep-cultivation of Planctomycetes and their phenomic and genomic characterization uncovers novel biology.</title>
        <authorList>
            <person name="Wiegand S."/>
            <person name="Jogler M."/>
            <person name="Boedeker C."/>
            <person name="Pinto D."/>
            <person name="Vollmers J."/>
            <person name="Rivas-Marin E."/>
            <person name="Kohn T."/>
            <person name="Peeters S.H."/>
            <person name="Heuer A."/>
            <person name="Rast P."/>
            <person name="Oberbeckmann S."/>
            <person name="Bunk B."/>
            <person name="Jeske O."/>
            <person name="Meyerdierks A."/>
            <person name="Storesund J.E."/>
            <person name="Kallscheuer N."/>
            <person name="Luecker S."/>
            <person name="Lage O.M."/>
            <person name="Pohl T."/>
            <person name="Merkel B.J."/>
            <person name="Hornburger P."/>
            <person name="Mueller R.-W."/>
            <person name="Bruemmer F."/>
            <person name="Labrenz M."/>
            <person name="Spormann A.M."/>
            <person name="Op Den Camp H."/>
            <person name="Overmann J."/>
            <person name="Amann R."/>
            <person name="Jetten M.S.M."/>
            <person name="Mascher T."/>
            <person name="Medema M.H."/>
            <person name="Devos D.P."/>
            <person name="Kaster A.-K."/>
            <person name="Ovreas L."/>
            <person name="Rohde M."/>
            <person name="Galperin M.Y."/>
            <person name="Jogler C."/>
        </authorList>
    </citation>
    <scope>NUCLEOTIDE SEQUENCE [LARGE SCALE GENOMIC DNA]</scope>
    <source>
        <strain evidence="2 3">KOR34</strain>
    </source>
</reference>
<name>A0A5C5VC09_9BACT</name>
<dbReference type="OrthoDB" id="288713at2"/>
<feature type="region of interest" description="Disordered" evidence="1">
    <location>
        <begin position="1"/>
        <end position="52"/>
    </location>
</feature>
<sequence length="94" mass="9902">MSIQSLPPAATDAAAAPSPAVPAGAPAFVDRRSGTSGGAARERRQFANSHSELSADAAELARAIDGYKLQHRRRFINADELLVVVKSLGYAKQQ</sequence>
<dbReference type="RefSeq" id="WP_146562843.1">
    <property type="nucleotide sequence ID" value="NZ_SIHJ01000001.1"/>
</dbReference>
<keyword evidence="3" id="KW-1185">Reference proteome</keyword>
<dbReference type="AlphaFoldDB" id="A0A5C5VC09"/>
<evidence type="ECO:0000313" key="3">
    <source>
        <dbReference type="Proteomes" id="UP000316714"/>
    </source>
</evidence>
<accession>A0A5C5VC09</accession>
<evidence type="ECO:0000313" key="2">
    <source>
        <dbReference type="EMBL" id="TWT36154.1"/>
    </source>
</evidence>
<feature type="compositionally biased region" description="Low complexity" evidence="1">
    <location>
        <begin position="7"/>
        <end position="27"/>
    </location>
</feature>
<proteinExistence type="predicted"/>
<gene>
    <name evidence="2" type="ORF">KOR34_10530</name>
</gene>
<organism evidence="2 3">
    <name type="scientific">Posidoniimonas corsicana</name>
    <dbReference type="NCBI Taxonomy" id="1938618"/>
    <lineage>
        <taxon>Bacteria</taxon>
        <taxon>Pseudomonadati</taxon>
        <taxon>Planctomycetota</taxon>
        <taxon>Planctomycetia</taxon>
        <taxon>Pirellulales</taxon>
        <taxon>Lacipirellulaceae</taxon>
        <taxon>Posidoniimonas</taxon>
    </lineage>
</organism>
<protein>
    <submittedName>
        <fullName evidence="2">Uncharacterized protein</fullName>
    </submittedName>
</protein>
<evidence type="ECO:0000256" key="1">
    <source>
        <dbReference type="SAM" id="MobiDB-lite"/>
    </source>
</evidence>
<comment type="caution">
    <text evidence="2">The sequence shown here is derived from an EMBL/GenBank/DDBJ whole genome shotgun (WGS) entry which is preliminary data.</text>
</comment>